<dbReference type="EMBL" id="KI913146">
    <property type="protein sequence ID" value="ETV73971.1"/>
    <property type="molecule type" value="Genomic_DNA"/>
</dbReference>
<dbReference type="VEuPathDB" id="FungiDB:H257_11286"/>
<evidence type="ECO:0000256" key="2">
    <source>
        <dbReference type="SAM" id="MobiDB-lite"/>
    </source>
</evidence>
<evidence type="ECO:0000313" key="4">
    <source>
        <dbReference type="EMBL" id="ETV73971.1"/>
    </source>
</evidence>
<feature type="domain" description="HTH CENPB-type" evidence="3">
    <location>
        <begin position="137"/>
        <end position="207"/>
    </location>
</feature>
<feature type="compositionally biased region" description="Polar residues" evidence="2">
    <location>
        <begin position="475"/>
        <end position="487"/>
    </location>
</feature>
<feature type="compositionally biased region" description="Acidic residues" evidence="2">
    <location>
        <begin position="414"/>
        <end position="435"/>
    </location>
</feature>
<dbReference type="PROSITE" id="PS51253">
    <property type="entry name" value="HTH_CENPB"/>
    <property type="match status" value="1"/>
</dbReference>
<evidence type="ECO:0000256" key="1">
    <source>
        <dbReference type="ARBA" id="ARBA00023125"/>
    </source>
</evidence>
<reference evidence="4" key="1">
    <citation type="submission" date="2013-12" db="EMBL/GenBank/DDBJ databases">
        <title>The Genome Sequence of Aphanomyces astaci APO3.</title>
        <authorList>
            <consortium name="The Broad Institute Genomics Platform"/>
            <person name="Russ C."/>
            <person name="Tyler B."/>
            <person name="van West P."/>
            <person name="Dieguez-Uribeondo J."/>
            <person name="Young S.K."/>
            <person name="Zeng Q."/>
            <person name="Gargeya S."/>
            <person name="Fitzgerald M."/>
            <person name="Abouelleil A."/>
            <person name="Alvarado L."/>
            <person name="Chapman S.B."/>
            <person name="Gainer-Dewar J."/>
            <person name="Goldberg J."/>
            <person name="Griggs A."/>
            <person name="Gujja S."/>
            <person name="Hansen M."/>
            <person name="Howarth C."/>
            <person name="Imamovic A."/>
            <person name="Ireland A."/>
            <person name="Larimer J."/>
            <person name="McCowan C."/>
            <person name="Murphy C."/>
            <person name="Pearson M."/>
            <person name="Poon T.W."/>
            <person name="Priest M."/>
            <person name="Roberts A."/>
            <person name="Saif S."/>
            <person name="Shea T."/>
            <person name="Sykes S."/>
            <person name="Wortman J."/>
            <person name="Nusbaum C."/>
            <person name="Birren B."/>
        </authorList>
    </citation>
    <scope>NUCLEOTIDE SEQUENCE [LARGE SCALE GENOMIC DNA]</scope>
    <source>
        <strain evidence="4">APO3</strain>
    </source>
</reference>
<sequence>MALTTNAAGTDTVDPLFIGSAIRPRCFGDRSGEQLRFDYHASKKAWMNGEIFNSYLESLNERMVEEDCKVLMLVDNAPCHKLDEDTALSNAHVKQRQLQNALEHIDMGDVARDTGISYETIMRKVCLLKAGKDLMPKRRGPKPLFPDSFEQDMAAWISAMQQEVMPATRFVILLKANKLLRRLDPLRTVTGSWYRRFMNRHPELTTRLAQVISNARNSVDEVGLKRLFDSMEEAIRVHGLTAERIFNMDETSFASRHKPKDVVALKEFGDMHSISKAAAISIASNAWTNHVLPTNLVSGFRTSGLFPVSLEQMMTRFERFKEGGVPETHIHAEWLERRVELRRELLCLSAAAKKRVGRKRIDVAGRILTLELMHEIDQTKKERDAAAKKTKEMRAIRAKKKKKNEITSIGADEQGLDDVDGNENNVGDDNEDGDNNEDAELAEFVCLEEAPHLTSGLWPTRSGKRTSCPKPRPATLQSSTPRRTLSATDRDARLAEIKAHTTAIQRKVIAREVTKKLANQRSAAHTFLVSAISTNLRRLYQATTCPLELFERIKTRFESNPMDNNPTVIASYLRTLKFTDESCIDTLSVELIDLVKRYRMSMTPPSFNPLDPSAISSIDYRDLI</sequence>
<dbReference type="RefSeq" id="XP_009836484.1">
    <property type="nucleotide sequence ID" value="XM_009838182.1"/>
</dbReference>
<keyword evidence="1" id="KW-0238">DNA-binding</keyword>
<feature type="region of interest" description="Disordered" evidence="2">
    <location>
        <begin position="456"/>
        <end position="489"/>
    </location>
</feature>
<dbReference type="InterPro" id="IPR004875">
    <property type="entry name" value="DDE_SF_endonuclease_dom"/>
</dbReference>
<dbReference type="PANTHER" id="PTHR19303">
    <property type="entry name" value="TRANSPOSON"/>
    <property type="match status" value="1"/>
</dbReference>
<dbReference type="InterPro" id="IPR006600">
    <property type="entry name" value="HTH_CenpB_DNA-bd_dom"/>
</dbReference>
<proteinExistence type="predicted"/>
<dbReference type="GO" id="GO:0003677">
    <property type="term" value="F:DNA binding"/>
    <property type="evidence" value="ECO:0007669"/>
    <property type="project" value="UniProtKB-KW"/>
</dbReference>
<dbReference type="AlphaFoldDB" id="W4G3W0"/>
<accession>W4G3W0</accession>
<name>W4G3W0_APHAT</name>
<dbReference type="GO" id="GO:0005634">
    <property type="term" value="C:nucleus"/>
    <property type="evidence" value="ECO:0007669"/>
    <property type="project" value="TreeGrafter"/>
</dbReference>
<dbReference type="OrthoDB" id="108930at2759"/>
<dbReference type="GeneID" id="20813282"/>
<dbReference type="Pfam" id="PF03184">
    <property type="entry name" value="DDE_1"/>
    <property type="match status" value="1"/>
</dbReference>
<evidence type="ECO:0000259" key="3">
    <source>
        <dbReference type="PROSITE" id="PS51253"/>
    </source>
</evidence>
<protein>
    <recommendedName>
        <fullName evidence="3">HTH CENPB-type domain-containing protein</fullName>
    </recommendedName>
</protein>
<dbReference type="InterPro" id="IPR050863">
    <property type="entry name" value="CenT-Element_Derived"/>
</dbReference>
<gene>
    <name evidence="4" type="ORF">H257_11286</name>
</gene>
<organism evidence="4">
    <name type="scientific">Aphanomyces astaci</name>
    <name type="common">Crayfish plague agent</name>
    <dbReference type="NCBI Taxonomy" id="112090"/>
    <lineage>
        <taxon>Eukaryota</taxon>
        <taxon>Sar</taxon>
        <taxon>Stramenopiles</taxon>
        <taxon>Oomycota</taxon>
        <taxon>Saprolegniomycetes</taxon>
        <taxon>Saprolegniales</taxon>
        <taxon>Verrucalvaceae</taxon>
        <taxon>Aphanomyces</taxon>
    </lineage>
</organism>
<dbReference type="Pfam" id="PF03221">
    <property type="entry name" value="HTH_Tnp_Tc5"/>
    <property type="match status" value="1"/>
</dbReference>
<feature type="region of interest" description="Disordered" evidence="2">
    <location>
        <begin position="395"/>
        <end position="435"/>
    </location>
</feature>
<dbReference type="PANTHER" id="PTHR19303:SF57">
    <property type="entry name" value="HTH CENPB-TYPE DOMAIN-CONTAINING PROTEIN"/>
    <property type="match status" value="1"/>
</dbReference>